<comment type="caution">
    <text evidence="1">The sequence shown here is derived from an EMBL/GenBank/DDBJ whole genome shotgun (WGS) entry which is preliminary data.</text>
</comment>
<name>A0A845RFP1_9FIRM</name>
<reference evidence="1 2" key="1">
    <citation type="submission" date="2018-08" db="EMBL/GenBank/DDBJ databases">
        <title>Murine metabolic-syndrome-specific gut microbial biobank.</title>
        <authorList>
            <person name="Liu C."/>
        </authorList>
    </citation>
    <scope>NUCLEOTIDE SEQUENCE [LARGE SCALE GENOMIC DNA]</scope>
    <source>
        <strain evidence="1 2">X69</strain>
    </source>
</reference>
<gene>
    <name evidence="1" type="ORF">D3Z39_04765</name>
</gene>
<sequence length="112" mass="12973">MANRWPRLAKRFDLCYSKVVVLSNGTKAVRRFAGRFALLKNRSPAFQGIFPRRKDFSIIIVPPEGFVPTEKAVYFAIQKMMRYFPAPTGIRKWCANISYAWRLLFHAARFGA</sequence>
<evidence type="ECO:0000313" key="1">
    <source>
        <dbReference type="EMBL" id="NBI78187.1"/>
    </source>
</evidence>
<dbReference type="AlphaFoldDB" id="A0A845RFP1"/>
<protein>
    <submittedName>
        <fullName evidence="1">Uncharacterized protein</fullName>
    </submittedName>
</protein>
<accession>A0A845RFP1</accession>
<organism evidence="1 2">
    <name type="scientific">Anaerotruncus colihominis</name>
    <dbReference type="NCBI Taxonomy" id="169435"/>
    <lineage>
        <taxon>Bacteria</taxon>
        <taxon>Bacillati</taxon>
        <taxon>Bacillota</taxon>
        <taxon>Clostridia</taxon>
        <taxon>Eubacteriales</taxon>
        <taxon>Oscillospiraceae</taxon>
        <taxon>Anaerotruncus</taxon>
    </lineage>
</organism>
<dbReference type="Proteomes" id="UP000446348">
    <property type="component" value="Unassembled WGS sequence"/>
</dbReference>
<evidence type="ECO:0000313" key="2">
    <source>
        <dbReference type="Proteomes" id="UP000446348"/>
    </source>
</evidence>
<dbReference type="EMBL" id="QXWZ01000005">
    <property type="protein sequence ID" value="NBI78187.1"/>
    <property type="molecule type" value="Genomic_DNA"/>
</dbReference>
<proteinExistence type="predicted"/>